<dbReference type="Proteomes" id="UP000601789">
    <property type="component" value="Unassembled WGS sequence"/>
</dbReference>
<comment type="caution">
    <text evidence="9">The sequence shown here is derived from an EMBL/GenBank/DDBJ whole genome shotgun (WGS) entry which is preliminary data.</text>
</comment>
<dbReference type="InterPro" id="IPR052017">
    <property type="entry name" value="TSUP"/>
</dbReference>
<gene>
    <name evidence="9" type="ORF">IOD40_04365</name>
</gene>
<dbReference type="PANTHER" id="PTHR30269:SF37">
    <property type="entry name" value="MEMBRANE TRANSPORTER PROTEIN"/>
    <property type="match status" value="1"/>
</dbReference>
<comment type="subcellular location">
    <subcellularLocation>
        <location evidence="1 8">Cell membrane</location>
        <topology evidence="1 8">Multi-pass membrane protein</topology>
    </subcellularLocation>
</comment>
<evidence type="ECO:0000313" key="10">
    <source>
        <dbReference type="Proteomes" id="UP000601789"/>
    </source>
</evidence>
<keyword evidence="5 8" id="KW-0812">Transmembrane</keyword>
<evidence type="ECO:0000256" key="6">
    <source>
        <dbReference type="ARBA" id="ARBA00022989"/>
    </source>
</evidence>
<feature type="transmembrane region" description="Helical" evidence="8">
    <location>
        <begin position="229"/>
        <end position="250"/>
    </location>
</feature>
<evidence type="ECO:0000256" key="2">
    <source>
        <dbReference type="ARBA" id="ARBA00009142"/>
    </source>
</evidence>
<keyword evidence="6 8" id="KW-1133">Transmembrane helix</keyword>
<accession>A0ABS0S9C9</accession>
<dbReference type="InterPro" id="IPR002781">
    <property type="entry name" value="TM_pro_TauE-like"/>
</dbReference>
<reference evidence="9 10" key="1">
    <citation type="submission" date="2020-10" db="EMBL/GenBank/DDBJ databases">
        <title>Aquamicrobium zhengzhouensis sp. nov., a exopolysaccharide producing bacterium isolated from farmland soil.</title>
        <authorList>
            <person name="Wang X."/>
        </authorList>
    </citation>
    <scope>NUCLEOTIDE SEQUENCE [LARGE SCALE GENOMIC DNA]</scope>
    <source>
        <strain evidence="10">cd-1</strain>
    </source>
</reference>
<feature type="transmembrane region" description="Helical" evidence="8">
    <location>
        <begin position="102"/>
        <end position="120"/>
    </location>
</feature>
<evidence type="ECO:0000256" key="5">
    <source>
        <dbReference type="ARBA" id="ARBA00022692"/>
    </source>
</evidence>
<dbReference type="Pfam" id="PF01925">
    <property type="entry name" value="TauE"/>
    <property type="match status" value="1"/>
</dbReference>
<sequence>MLNLTSVAALAAFVCISSYLQTVTGFAFALIFMSAIATTNVIGFEDGAMIATLLMLVNATMILASERQFVARRAFIQIVPLALAGTVVGAFLLPGLLASSAVWLKFALGVAVIVSSLRLLRIPKDDLAPPQPFAFPLSGLASGIMGGLFAVPGPPIVYALQRYLADQREIRATLVAIFAAISVTRVISSSISGLPTAELIHTTLILVPATILSTEAARRWPPPLSPYAARMLTVSLLVLTGAVLMLPAFVPIK</sequence>
<feature type="transmembrane region" description="Helical" evidence="8">
    <location>
        <begin position="76"/>
        <end position="96"/>
    </location>
</feature>
<comment type="similarity">
    <text evidence="2 8">Belongs to the 4-toluene sulfonate uptake permease (TSUP) (TC 2.A.102) family.</text>
</comment>
<feature type="transmembrane region" description="Helical" evidence="8">
    <location>
        <begin position="7"/>
        <end position="35"/>
    </location>
</feature>
<name>A0ABS0S9C9_9HYPH</name>
<keyword evidence="4 8" id="KW-1003">Cell membrane</keyword>
<keyword evidence="3" id="KW-0813">Transport</keyword>
<keyword evidence="7 8" id="KW-0472">Membrane</keyword>
<dbReference type="PANTHER" id="PTHR30269">
    <property type="entry name" value="TRANSMEMBRANE PROTEIN YFCA"/>
    <property type="match status" value="1"/>
</dbReference>
<protein>
    <recommendedName>
        <fullName evidence="8">Probable membrane transporter protein</fullName>
    </recommendedName>
</protein>
<organism evidence="9 10">
    <name type="scientific">Aquamicrobium zhengzhouense</name>
    <dbReference type="NCBI Taxonomy" id="2781738"/>
    <lineage>
        <taxon>Bacteria</taxon>
        <taxon>Pseudomonadati</taxon>
        <taxon>Pseudomonadota</taxon>
        <taxon>Alphaproteobacteria</taxon>
        <taxon>Hyphomicrobiales</taxon>
        <taxon>Phyllobacteriaceae</taxon>
        <taxon>Aquamicrobium</taxon>
    </lineage>
</organism>
<evidence type="ECO:0000256" key="7">
    <source>
        <dbReference type="ARBA" id="ARBA00023136"/>
    </source>
</evidence>
<feature type="transmembrane region" description="Helical" evidence="8">
    <location>
        <begin position="132"/>
        <end position="150"/>
    </location>
</feature>
<evidence type="ECO:0000256" key="8">
    <source>
        <dbReference type="RuleBase" id="RU363041"/>
    </source>
</evidence>
<keyword evidence="10" id="KW-1185">Reference proteome</keyword>
<feature type="transmembrane region" description="Helical" evidence="8">
    <location>
        <begin position="170"/>
        <end position="187"/>
    </location>
</feature>
<evidence type="ECO:0000256" key="3">
    <source>
        <dbReference type="ARBA" id="ARBA00022448"/>
    </source>
</evidence>
<feature type="transmembrane region" description="Helical" evidence="8">
    <location>
        <begin position="47"/>
        <end position="64"/>
    </location>
</feature>
<evidence type="ECO:0000256" key="1">
    <source>
        <dbReference type="ARBA" id="ARBA00004651"/>
    </source>
</evidence>
<proteinExistence type="inferred from homology"/>
<evidence type="ECO:0000313" key="9">
    <source>
        <dbReference type="EMBL" id="MBI1619896.1"/>
    </source>
</evidence>
<evidence type="ECO:0000256" key="4">
    <source>
        <dbReference type="ARBA" id="ARBA00022475"/>
    </source>
</evidence>
<dbReference type="EMBL" id="JADGMQ010000002">
    <property type="protein sequence ID" value="MBI1619896.1"/>
    <property type="molecule type" value="Genomic_DNA"/>
</dbReference>
<dbReference type="RefSeq" id="WP_198474696.1">
    <property type="nucleotide sequence ID" value="NZ_JADGMQ010000002.1"/>
</dbReference>